<keyword evidence="3 14" id="KW-0813">Transport</keyword>
<dbReference type="GO" id="GO:0015891">
    <property type="term" value="P:siderophore transport"/>
    <property type="evidence" value="ECO:0007669"/>
    <property type="project" value="InterPro"/>
</dbReference>
<evidence type="ECO:0000256" key="17">
    <source>
        <dbReference type="SAM" id="SignalP"/>
    </source>
</evidence>
<evidence type="ECO:0000256" key="6">
    <source>
        <dbReference type="ARBA" id="ARBA00022692"/>
    </source>
</evidence>
<evidence type="ECO:0000256" key="13">
    <source>
        <dbReference type="ARBA" id="ARBA00023237"/>
    </source>
</evidence>
<dbReference type="InterPro" id="IPR000531">
    <property type="entry name" value="Beta-barrel_TonB"/>
</dbReference>
<evidence type="ECO:0000256" key="11">
    <source>
        <dbReference type="ARBA" id="ARBA00023136"/>
    </source>
</evidence>
<dbReference type="GO" id="GO:0015344">
    <property type="term" value="F:siderophore uptake transmembrane transporter activity"/>
    <property type="evidence" value="ECO:0007669"/>
    <property type="project" value="TreeGrafter"/>
</dbReference>
<comment type="subcellular location">
    <subcellularLocation>
        <location evidence="1 14">Cell outer membrane</location>
        <topology evidence="1 14">Multi-pass membrane protein</topology>
    </subcellularLocation>
</comment>
<name>A0A4S8EUX4_9BURK</name>
<dbReference type="Pfam" id="PF07660">
    <property type="entry name" value="STN"/>
    <property type="match status" value="1"/>
</dbReference>
<dbReference type="OrthoDB" id="174652at2"/>
<dbReference type="PROSITE" id="PS01156">
    <property type="entry name" value="TONB_DEPENDENT_REC_2"/>
    <property type="match status" value="1"/>
</dbReference>
<dbReference type="Pfam" id="PF07715">
    <property type="entry name" value="Plug"/>
    <property type="match status" value="1"/>
</dbReference>
<evidence type="ECO:0000256" key="9">
    <source>
        <dbReference type="ARBA" id="ARBA00023065"/>
    </source>
</evidence>
<dbReference type="Pfam" id="PF00593">
    <property type="entry name" value="TonB_dep_Rec_b-barrel"/>
    <property type="match status" value="1"/>
</dbReference>
<evidence type="ECO:0000256" key="14">
    <source>
        <dbReference type="PROSITE-ProRule" id="PRU01360"/>
    </source>
</evidence>
<evidence type="ECO:0000256" key="1">
    <source>
        <dbReference type="ARBA" id="ARBA00004571"/>
    </source>
</evidence>
<evidence type="ECO:0000256" key="4">
    <source>
        <dbReference type="ARBA" id="ARBA00022452"/>
    </source>
</evidence>
<dbReference type="PANTHER" id="PTHR32552:SF74">
    <property type="entry name" value="HYDROXAMATE SIDEROPHORE RECEPTOR FHUE"/>
    <property type="match status" value="1"/>
</dbReference>
<feature type="domain" description="Secretin/TonB short N-terminal" evidence="18">
    <location>
        <begin position="81"/>
        <end position="132"/>
    </location>
</feature>
<dbReference type="InterPro" id="IPR011662">
    <property type="entry name" value="Secretin/TonB_short_N"/>
</dbReference>
<dbReference type="AlphaFoldDB" id="A0A4S8EUX4"/>
<dbReference type="NCBIfam" id="TIGR01783">
    <property type="entry name" value="TonB-siderophor"/>
    <property type="match status" value="1"/>
</dbReference>
<dbReference type="PROSITE" id="PS52016">
    <property type="entry name" value="TONB_DEPENDENT_REC_3"/>
    <property type="match status" value="1"/>
</dbReference>
<feature type="chain" id="PRO_5020269851" evidence="17">
    <location>
        <begin position="43"/>
        <end position="837"/>
    </location>
</feature>
<dbReference type="InterPro" id="IPR010917">
    <property type="entry name" value="TonB_rcpt_CS"/>
</dbReference>
<keyword evidence="8" id="KW-0408">Iron</keyword>
<keyword evidence="6 14" id="KW-0812">Transmembrane</keyword>
<keyword evidence="12 19" id="KW-0675">Receptor</keyword>
<dbReference type="SMART" id="SM00965">
    <property type="entry name" value="STN"/>
    <property type="match status" value="1"/>
</dbReference>
<gene>
    <name evidence="19" type="ORF">E9531_15840</name>
</gene>
<dbReference type="InterPro" id="IPR037066">
    <property type="entry name" value="Plug_dom_sf"/>
</dbReference>
<proteinExistence type="inferred from homology"/>
<dbReference type="FunFam" id="2.170.130.10:FF:000010">
    <property type="entry name" value="Ferripyoverdine receptor"/>
    <property type="match status" value="1"/>
</dbReference>
<evidence type="ECO:0000259" key="18">
    <source>
        <dbReference type="SMART" id="SM00965"/>
    </source>
</evidence>
<evidence type="ECO:0000256" key="2">
    <source>
        <dbReference type="ARBA" id="ARBA00009810"/>
    </source>
</evidence>
<dbReference type="Gene3D" id="3.55.50.30">
    <property type="match status" value="1"/>
</dbReference>
<evidence type="ECO:0000256" key="8">
    <source>
        <dbReference type="ARBA" id="ARBA00023004"/>
    </source>
</evidence>
<evidence type="ECO:0000256" key="3">
    <source>
        <dbReference type="ARBA" id="ARBA00022448"/>
    </source>
</evidence>
<keyword evidence="13 14" id="KW-0998">Cell outer membrane</keyword>
<dbReference type="Proteomes" id="UP000308917">
    <property type="component" value="Unassembled WGS sequence"/>
</dbReference>
<keyword evidence="7 17" id="KW-0732">Signal</keyword>
<organism evidence="19 20">
    <name type="scientific">Lampropedia puyangensis</name>
    <dbReference type="NCBI Taxonomy" id="1330072"/>
    <lineage>
        <taxon>Bacteria</taxon>
        <taxon>Pseudomonadati</taxon>
        <taxon>Pseudomonadota</taxon>
        <taxon>Betaproteobacteria</taxon>
        <taxon>Burkholderiales</taxon>
        <taxon>Comamonadaceae</taxon>
        <taxon>Lampropedia</taxon>
    </lineage>
</organism>
<keyword evidence="11 14" id="KW-0472">Membrane</keyword>
<feature type="short sequence motif" description="TonB C-terminal box" evidence="15">
    <location>
        <begin position="820"/>
        <end position="837"/>
    </location>
</feature>
<comment type="caution">
    <text evidence="19">The sequence shown here is derived from an EMBL/GenBank/DDBJ whole genome shotgun (WGS) entry which is preliminary data.</text>
</comment>
<keyword evidence="9" id="KW-0406">Ion transport</keyword>
<keyword evidence="5" id="KW-0410">Iron transport</keyword>
<evidence type="ECO:0000313" key="20">
    <source>
        <dbReference type="Proteomes" id="UP000308917"/>
    </source>
</evidence>
<evidence type="ECO:0000256" key="12">
    <source>
        <dbReference type="ARBA" id="ARBA00023170"/>
    </source>
</evidence>
<dbReference type="PANTHER" id="PTHR32552">
    <property type="entry name" value="FERRICHROME IRON RECEPTOR-RELATED"/>
    <property type="match status" value="1"/>
</dbReference>
<keyword evidence="10 16" id="KW-0798">TonB box</keyword>
<evidence type="ECO:0000313" key="19">
    <source>
        <dbReference type="EMBL" id="THT97474.1"/>
    </source>
</evidence>
<protein>
    <submittedName>
        <fullName evidence="19">TonB-dependent siderophore receptor</fullName>
    </submittedName>
</protein>
<feature type="signal peptide" evidence="17">
    <location>
        <begin position="1"/>
        <end position="42"/>
    </location>
</feature>
<keyword evidence="4 14" id="KW-1134">Transmembrane beta strand</keyword>
<keyword evidence="20" id="KW-1185">Reference proteome</keyword>
<dbReference type="CDD" id="cd01347">
    <property type="entry name" value="ligand_gated_channel"/>
    <property type="match status" value="1"/>
</dbReference>
<reference evidence="19 20" key="1">
    <citation type="journal article" date="2015" name="Antonie Van Leeuwenhoek">
        <title>Lampropedia puyangensis sp. nov., isolated from symptomatic bark of Populus ? euramericana canker and emended description of Lampropedia hyalina (Ehrenberg 1832) Lee et al. 2004.</title>
        <authorList>
            <person name="Li Y."/>
            <person name="Wang T."/>
            <person name="Piao C.G."/>
            <person name="Wang L.F."/>
            <person name="Tian G.Z."/>
            <person name="Zhu T.H."/>
            <person name="Guo M.W."/>
        </authorList>
    </citation>
    <scope>NUCLEOTIDE SEQUENCE [LARGE SCALE GENOMIC DNA]</scope>
    <source>
        <strain evidence="19 20">2-bin</strain>
    </source>
</reference>
<evidence type="ECO:0000256" key="5">
    <source>
        <dbReference type="ARBA" id="ARBA00022496"/>
    </source>
</evidence>
<evidence type="ECO:0000256" key="10">
    <source>
        <dbReference type="ARBA" id="ARBA00023077"/>
    </source>
</evidence>
<evidence type="ECO:0000256" key="16">
    <source>
        <dbReference type="RuleBase" id="RU003357"/>
    </source>
</evidence>
<accession>A0A4S8EUX4</accession>
<dbReference type="InterPro" id="IPR010105">
    <property type="entry name" value="TonB_sidphr_rcpt"/>
</dbReference>
<dbReference type="InterPro" id="IPR039426">
    <property type="entry name" value="TonB-dep_rcpt-like"/>
</dbReference>
<dbReference type="Gene3D" id="2.170.130.10">
    <property type="entry name" value="TonB-dependent receptor, plug domain"/>
    <property type="match status" value="1"/>
</dbReference>
<sequence>MTGQGACLGVADLAKSCRAARSGLSVAALCVLVASAAPTVWAQSVPATAVGEQAAAGVRHYAVAAGPLSQVLLGFAAEAGVQISVNQELVAGRSSAGVQGAYTVDGALAALLQGSGFEAVAQGSKRYTLRPVETVSGAQAAGVVEGKALPAVTVTGARLNSSTEGSQSYAATTIDAFKSSQSIRRTPQPVTVVTRQQLDDQATTDLNAVMYATPGVTVDYTDSERLSYYARGHQIDRVQFDGVSLDMGGSAFVQTDMAVIDHMEVVRGATGLLRGAGKPSAAVNLVRKKPTADFKASAELTLGSWDKRRIVGDVSGKLNEDASVRGRVVVVADDKDFFQKARYEEKKVFYGVLEADLADRTLLRAGYQYTDLNASGAWGNLPRDFDGSSLDLPRNTYLGAAWNQWDRFNTDAFVELEHAFDNDWSLKLAGSHKLLKLKDFKQTYFARPTGATNPYLFNVTTSIYDGDISMQSALSADLNGPVEILGRRHELMFGADVQRVKKRGSIGMGNQTPVNGVDIRDWDPYTGIPAPTFEISGNATNNYTRQKATYGAARLSVSDPLTVIVGSRLTWWEYEAPASATTSYKISREWTPYMGVVYDLNDQWSVYGSYTEIFEPQRAYDGNGQILDPMRGESYEAGLKGEWFDGRLNAGLSLFRVNNVGKAMDDESTPNPCMPNYTSGYCKLAGGKTRSEGFELELAGEIAKGWNLSTGYTHTRTEYLRDSSANNVGKPLRTHDPRHLFKLFNSYRFQGALSGLTLGAGVQAQSEISASSGGITYRQGGYAIYNAMAQYQFNRDWSVQLNINNVFDKVYYKKIGGGISNYYGDPRNAMVTLRAQF</sequence>
<evidence type="ECO:0000256" key="7">
    <source>
        <dbReference type="ARBA" id="ARBA00022729"/>
    </source>
</evidence>
<dbReference type="InterPro" id="IPR012910">
    <property type="entry name" value="Plug_dom"/>
</dbReference>
<comment type="similarity">
    <text evidence="2 14 16">Belongs to the TonB-dependent receptor family.</text>
</comment>
<evidence type="ECO:0000256" key="15">
    <source>
        <dbReference type="PROSITE-ProRule" id="PRU10144"/>
    </source>
</evidence>
<dbReference type="InterPro" id="IPR036942">
    <property type="entry name" value="Beta-barrel_TonB_sf"/>
</dbReference>
<dbReference type="Gene3D" id="2.40.170.20">
    <property type="entry name" value="TonB-dependent receptor, beta-barrel domain"/>
    <property type="match status" value="1"/>
</dbReference>
<dbReference type="EMBL" id="STFG01000028">
    <property type="protein sequence ID" value="THT97474.1"/>
    <property type="molecule type" value="Genomic_DNA"/>
</dbReference>
<dbReference type="GO" id="GO:0038023">
    <property type="term" value="F:signaling receptor activity"/>
    <property type="evidence" value="ECO:0007669"/>
    <property type="project" value="InterPro"/>
</dbReference>
<dbReference type="SUPFAM" id="SSF56935">
    <property type="entry name" value="Porins"/>
    <property type="match status" value="1"/>
</dbReference>
<dbReference type="GO" id="GO:0009279">
    <property type="term" value="C:cell outer membrane"/>
    <property type="evidence" value="ECO:0007669"/>
    <property type="project" value="UniProtKB-SubCell"/>
</dbReference>